<comment type="caution">
    <text evidence="1">The sequence shown here is derived from an EMBL/GenBank/DDBJ whole genome shotgun (WGS) entry which is preliminary data.</text>
</comment>
<name>A0ABP4Y048_9MICO</name>
<dbReference type="EMBL" id="BAAAOB010000003">
    <property type="protein sequence ID" value="GAA1794863.1"/>
    <property type="molecule type" value="Genomic_DNA"/>
</dbReference>
<keyword evidence="2" id="KW-1185">Reference proteome</keyword>
<accession>A0ABP4Y048</accession>
<gene>
    <name evidence="1" type="ORF">GCM10009768_24950</name>
</gene>
<protein>
    <submittedName>
        <fullName evidence="1">Uncharacterized protein</fullName>
    </submittedName>
</protein>
<evidence type="ECO:0000313" key="1">
    <source>
        <dbReference type="EMBL" id="GAA1794863.1"/>
    </source>
</evidence>
<evidence type="ECO:0000313" key="2">
    <source>
        <dbReference type="Proteomes" id="UP001500851"/>
    </source>
</evidence>
<organism evidence="1 2">
    <name type="scientific">Leucobacter iarius</name>
    <dbReference type="NCBI Taxonomy" id="333963"/>
    <lineage>
        <taxon>Bacteria</taxon>
        <taxon>Bacillati</taxon>
        <taxon>Actinomycetota</taxon>
        <taxon>Actinomycetes</taxon>
        <taxon>Micrococcales</taxon>
        <taxon>Microbacteriaceae</taxon>
        <taxon>Leucobacter</taxon>
    </lineage>
</organism>
<dbReference type="Proteomes" id="UP001500851">
    <property type="component" value="Unassembled WGS sequence"/>
</dbReference>
<sequence>MPVTSTVPATCLPFKPVNEPDFRIIAESLEVLGVVDWLELVLGFASPDDMESFAPLLQALSDTASAAAERTVSEAVTILRMMRSHLFDESAGADGRLRR</sequence>
<proteinExistence type="predicted"/>
<reference evidence="2" key="1">
    <citation type="journal article" date="2019" name="Int. J. Syst. Evol. Microbiol.">
        <title>The Global Catalogue of Microorganisms (GCM) 10K type strain sequencing project: providing services to taxonomists for standard genome sequencing and annotation.</title>
        <authorList>
            <consortium name="The Broad Institute Genomics Platform"/>
            <consortium name="The Broad Institute Genome Sequencing Center for Infectious Disease"/>
            <person name="Wu L."/>
            <person name="Ma J."/>
        </authorList>
    </citation>
    <scope>NUCLEOTIDE SEQUENCE [LARGE SCALE GENOMIC DNA]</scope>
    <source>
        <strain evidence="2">JCM 14736</strain>
    </source>
</reference>